<dbReference type="Gene3D" id="2.40.420.20">
    <property type="match status" value="1"/>
</dbReference>
<comment type="similarity">
    <text evidence="1">Belongs to the membrane fusion protein (MFP) (TC 8.A.1) family.</text>
</comment>
<dbReference type="InterPro" id="IPR058625">
    <property type="entry name" value="MdtA-like_BSH"/>
</dbReference>
<dbReference type="PANTHER" id="PTHR30469">
    <property type="entry name" value="MULTIDRUG RESISTANCE PROTEIN MDTA"/>
    <property type="match status" value="1"/>
</dbReference>
<protein>
    <submittedName>
        <fullName evidence="4">Efflux RND transporter periplasmic adaptor subunit</fullName>
    </submittedName>
</protein>
<dbReference type="InterPro" id="IPR006143">
    <property type="entry name" value="RND_pump_MFP"/>
</dbReference>
<dbReference type="Pfam" id="PF25954">
    <property type="entry name" value="Beta-barrel_RND_2"/>
    <property type="match status" value="1"/>
</dbReference>
<accession>A0ABW5U6F3</accession>
<proteinExistence type="inferred from homology"/>
<dbReference type="SUPFAM" id="SSF111369">
    <property type="entry name" value="HlyD-like secretion proteins"/>
    <property type="match status" value="1"/>
</dbReference>
<sequence>MMRFLREYRRLRVRRRFASSVRIGSMNVLRQVLVSALLLGAAIYIWIGYVPSARPLLQRVGLLDLLGIEMPDTAAEPDRAGHGGAAQVITAQVQERVNADQINAIGDGRARHSVDVRSKATGLITELSLEAGRRVEAGTIIARFEDEAENISLDQARVRLEDASDEAARIARLQGTGAVTEVRMRESQLALRNAELALRQAQFHLSQRQIEAPISGWVGIIDVEVGDRVTAQDILATITDRSVILIEFRVPERVVGKLRVGQALKVTPLGLRDLALQGQVSAIDTVVDRASRTLRVQGRVDNAKDLLRAGMAFSVSMTFPGRVLMSIEPLALQWSSDGPFVWAVRAGKAVSVPVLIRQRNSDNVLVESEDLHKGDAIVIEGVQSLREGADVTPVEQIDSAVLQAPFKRRHVL</sequence>
<name>A0ABW5U6F3_9RHOB</name>
<dbReference type="EMBL" id="JBHUMP010000023">
    <property type="protein sequence ID" value="MFD2741389.1"/>
    <property type="molecule type" value="Genomic_DNA"/>
</dbReference>
<feature type="domain" description="CusB-like beta-barrel" evidence="3">
    <location>
        <begin position="246"/>
        <end position="318"/>
    </location>
</feature>
<evidence type="ECO:0000256" key="1">
    <source>
        <dbReference type="ARBA" id="ARBA00009477"/>
    </source>
</evidence>
<dbReference type="NCBIfam" id="TIGR01730">
    <property type="entry name" value="RND_mfp"/>
    <property type="match status" value="1"/>
</dbReference>
<evidence type="ECO:0000259" key="3">
    <source>
        <dbReference type="Pfam" id="PF25954"/>
    </source>
</evidence>
<evidence type="ECO:0000259" key="2">
    <source>
        <dbReference type="Pfam" id="PF25917"/>
    </source>
</evidence>
<dbReference type="Pfam" id="PF25917">
    <property type="entry name" value="BSH_RND"/>
    <property type="match status" value="1"/>
</dbReference>
<dbReference type="InterPro" id="IPR058792">
    <property type="entry name" value="Beta-barrel_RND_2"/>
</dbReference>
<dbReference type="Gene3D" id="1.10.287.470">
    <property type="entry name" value="Helix hairpin bin"/>
    <property type="match status" value="1"/>
</dbReference>
<reference evidence="5" key="1">
    <citation type="journal article" date="2019" name="Int. J. Syst. Evol. Microbiol.">
        <title>The Global Catalogue of Microorganisms (GCM) 10K type strain sequencing project: providing services to taxonomists for standard genome sequencing and annotation.</title>
        <authorList>
            <consortium name="The Broad Institute Genomics Platform"/>
            <consortium name="The Broad Institute Genome Sequencing Center for Infectious Disease"/>
            <person name="Wu L."/>
            <person name="Ma J."/>
        </authorList>
    </citation>
    <scope>NUCLEOTIDE SEQUENCE [LARGE SCALE GENOMIC DNA]</scope>
    <source>
        <strain evidence="5">TISTR 2562</strain>
    </source>
</reference>
<feature type="domain" description="Multidrug resistance protein MdtA-like barrel-sandwich hybrid" evidence="2">
    <location>
        <begin position="113"/>
        <end position="239"/>
    </location>
</feature>
<dbReference type="PANTHER" id="PTHR30469:SF29">
    <property type="entry name" value="BLR2860 PROTEIN"/>
    <property type="match status" value="1"/>
</dbReference>
<keyword evidence="5" id="KW-1185">Reference proteome</keyword>
<dbReference type="Gene3D" id="2.40.30.170">
    <property type="match status" value="1"/>
</dbReference>
<gene>
    <name evidence="4" type="ORF">ACFSUD_17580</name>
</gene>
<evidence type="ECO:0000313" key="4">
    <source>
        <dbReference type="EMBL" id="MFD2741389.1"/>
    </source>
</evidence>
<dbReference type="Gene3D" id="2.40.50.100">
    <property type="match status" value="1"/>
</dbReference>
<dbReference type="RefSeq" id="WP_386375816.1">
    <property type="nucleotide sequence ID" value="NZ_JBHUMP010000023.1"/>
</dbReference>
<evidence type="ECO:0000313" key="5">
    <source>
        <dbReference type="Proteomes" id="UP001597474"/>
    </source>
</evidence>
<dbReference type="Proteomes" id="UP001597474">
    <property type="component" value="Unassembled WGS sequence"/>
</dbReference>
<organism evidence="4 5">
    <name type="scientific">Sulfitobacter aestuarii</name>
    <dbReference type="NCBI Taxonomy" id="2161676"/>
    <lineage>
        <taxon>Bacteria</taxon>
        <taxon>Pseudomonadati</taxon>
        <taxon>Pseudomonadota</taxon>
        <taxon>Alphaproteobacteria</taxon>
        <taxon>Rhodobacterales</taxon>
        <taxon>Roseobacteraceae</taxon>
        <taxon>Sulfitobacter</taxon>
    </lineage>
</organism>
<comment type="caution">
    <text evidence="4">The sequence shown here is derived from an EMBL/GenBank/DDBJ whole genome shotgun (WGS) entry which is preliminary data.</text>
</comment>